<feature type="compositionally biased region" description="Pro residues" evidence="1">
    <location>
        <begin position="40"/>
        <end position="53"/>
    </location>
</feature>
<feature type="compositionally biased region" description="Basic residues" evidence="1">
    <location>
        <begin position="231"/>
        <end position="242"/>
    </location>
</feature>
<sequence>MPNSMSWDGMRQPKARSSRPRQHSLGRTSFHRPRSAPGAPGVPPCTPVHPRAPPLSAETPRAAGRAKKHVVAEVRRDRESRTAKPSLRLCAWRASSPIGAPPHSGCRSISPLRLANTASVSTKASNCEAQSSKHPATALFPNRLGERVWRNDAKCAVSDPFTKAQPGDSCWPLLVARKRGRQPLRELDILGERQLIDHPAHTAKPCRHTLSGFMHIRTHMQGGCWGGQSYRPRKSNSKRKRIAFYSTRQRPFARRDAPPGTFQNDDPE</sequence>
<organism evidence="2 3">
    <name type="scientific">Karstenula rhodostoma CBS 690.94</name>
    <dbReference type="NCBI Taxonomy" id="1392251"/>
    <lineage>
        <taxon>Eukaryota</taxon>
        <taxon>Fungi</taxon>
        <taxon>Dikarya</taxon>
        <taxon>Ascomycota</taxon>
        <taxon>Pezizomycotina</taxon>
        <taxon>Dothideomycetes</taxon>
        <taxon>Pleosporomycetidae</taxon>
        <taxon>Pleosporales</taxon>
        <taxon>Massarineae</taxon>
        <taxon>Didymosphaeriaceae</taxon>
        <taxon>Karstenula</taxon>
    </lineage>
</organism>
<proteinExistence type="predicted"/>
<name>A0A9P4UIM3_9PLEO</name>
<keyword evidence="3" id="KW-1185">Reference proteome</keyword>
<evidence type="ECO:0000313" key="3">
    <source>
        <dbReference type="Proteomes" id="UP000799764"/>
    </source>
</evidence>
<dbReference type="OrthoDB" id="10621410at2759"/>
<feature type="region of interest" description="Disordered" evidence="1">
    <location>
        <begin position="1"/>
        <end position="84"/>
    </location>
</feature>
<evidence type="ECO:0000313" key="2">
    <source>
        <dbReference type="EMBL" id="KAF2451881.1"/>
    </source>
</evidence>
<gene>
    <name evidence="2" type="ORF">P171DRAFT_478900</name>
</gene>
<dbReference type="AlphaFoldDB" id="A0A9P4UIM3"/>
<reference evidence="2" key="1">
    <citation type="journal article" date="2020" name="Stud. Mycol.">
        <title>101 Dothideomycetes genomes: a test case for predicting lifestyles and emergence of pathogens.</title>
        <authorList>
            <person name="Haridas S."/>
            <person name="Albert R."/>
            <person name="Binder M."/>
            <person name="Bloem J."/>
            <person name="Labutti K."/>
            <person name="Salamov A."/>
            <person name="Andreopoulos B."/>
            <person name="Baker S."/>
            <person name="Barry K."/>
            <person name="Bills G."/>
            <person name="Bluhm B."/>
            <person name="Cannon C."/>
            <person name="Castanera R."/>
            <person name="Culley D."/>
            <person name="Daum C."/>
            <person name="Ezra D."/>
            <person name="Gonzalez J."/>
            <person name="Henrissat B."/>
            <person name="Kuo A."/>
            <person name="Liang C."/>
            <person name="Lipzen A."/>
            <person name="Lutzoni F."/>
            <person name="Magnuson J."/>
            <person name="Mondo S."/>
            <person name="Nolan M."/>
            <person name="Ohm R."/>
            <person name="Pangilinan J."/>
            <person name="Park H.-J."/>
            <person name="Ramirez L."/>
            <person name="Alfaro M."/>
            <person name="Sun H."/>
            <person name="Tritt A."/>
            <person name="Yoshinaga Y."/>
            <person name="Zwiers L.-H."/>
            <person name="Turgeon B."/>
            <person name="Goodwin S."/>
            <person name="Spatafora J."/>
            <person name="Crous P."/>
            <person name="Grigoriev I."/>
        </authorList>
    </citation>
    <scope>NUCLEOTIDE SEQUENCE</scope>
    <source>
        <strain evidence="2">CBS 690.94</strain>
    </source>
</reference>
<feature type="compositionally biased region" description="Basic and acidic residues" evidence="1">
    <location>
        <begin position="70"/>
        <end position="82"/>
    </location>
</feature>
<dbReference type="EMBL" id="MU001492">
    <property type="protein sequence ID" value="KAF2451881.1"/>
    <property type="molecule type" value="Genomic_DNA"/>
</dbReference>
<dbReference type="Proteomes" id="UP000799764">
    <property type="component" value="Unassembled WGS sequence"/>
</dbReference>
<comment type="caution">
    <text evidence="2">The sequence shown here is derived from an EMBL/GenBank/DDBJ whole genome shotgun (WGS) entry which is preliminary data.</text>
</comment>
<feature type="compositionally biased region" description="Basic residues" evidence="1">
    <location>
        <begin position="13"/>
        <end position="34"/>
    </location>
</feature>
<accession>A0A9P4UIM3</accession>
<evidence type="ECO:0000256" key="1">
    <source>
        <dbReference type="SAM" id="MobiDB-lite"/>
    </source>
</evidence>
<protein>
    <submittedName>
        <fullName evidence="2">Uncharacterized protein</fullName>
    </submittedName>
</protein>
<feature type="region of interest" description="Disordered" evidence="1">
    <location>
        <begin position="227"/>
        <end position="268"/>
    </location>
</feature>